<sequence length="118" mass="13103">MMLPFLVIMSLSNLCFTKSISHQQEQLLDNQTISHQSVANNGTAGGANNPCLYDRRRKWDSCRQKYVQEVYCHNTHAACYGALAKGYTYPACKVVIGYPQAKYISKCAALSIDCQCAA</sequence>
<gene>
    <name evidence="2" type="ORF">PLOB_00045994</name>
</gene>
<reference evidence="2 3" key="1">
    <citation type="submission" date="2022-05" db="EMBL/GenBank/DDBJ databases">
        <authorList>
            <consortium name="Genoscope - CEA"/>
            <person name="William W."/>
        </authorList>
    </citation>
    <scope>NUCLEOTIDE SEQUENCE [LARGE SCALE GENOMIC DNA]</scope>
</reference>
<protein>
    <submittedName>
        <fullName evidence="2">Uncharacterized protein</fullName>
    </submittedName>
</protein>
<name>A0ABN8PRA6_9CNID</name>
<proteinExistence type="predicted"/>
<evidence type="ECO:0000256" key="1">
    <source>
        <dbReference type="SAM" id="SignalP"/>
    </source>
</evidence>
<feature type="chain" id="PRO_5046969775" evidence="1">
    <location>
        <begin position="18"/>
        <end position="118"/>
    </location>
</feature>
<organism evidence="2 3">
    <name type="scientific">Porites lobata</name>
    <dbReference type="NCBI Taxonomy" id="104759"/>
    <lineage>
        <taxon>Eukaryota</taxon>
        <taxon>Metazoa</taxon>
        <taxon>Cnidaria</taxon>
        <taxon>Anthozoa</taxon>
        <taxon>Hexacorallia</taxon>
        <taxon>Scleractinia</taxon>
        <taxon>Fungiina</taxon>
        <taxon>Poritidae</taxon>
        <taxon>Porites</taxon>
    </lineage>
</organism>
<keyword evidence="1" id="KW-0732">Signal</keyword>
<dbReference type="EMBL" id="CALNXK010000080">
    <property type="protein sequence ID" value="CAH3147187.1"/>
    <property type="molecule type" value="Genomic_DNA"/>
</dbReference>
<accession>A0ABN8PRA6</accession>
<keyword evidence="3" id="KW-1185">Reference proteome</keyword>
<feature type="signal peptide" evidence="1">
    <location>
        <begin position="1"/>
        <end position="17"/>
    </location>
</feature>
<evidence type="ECO:0000313" key="3">
    <source>
        <dbReference type="Proteomes" id="UP001159405"/>
    </source>
</evidence>
<evidence type="ECO:0000313" key="2">
    <source>
        <dbReference type="EMBL" id="CAH3147187.1"/>
    </source>
</evidence>
<comment type="caution">
    <text evidence="2">The sequence shown here is derived from an EMBL/GenBank/DDBJ whole genome shotgun (WGS) entry which is preliminary data.</text>
</comment>
<dbReference type="Proteomes" id="UP001159405">
    <property type="component" value="Unassembled WGS sequence"/>
</dbReference>